<proteinExistence type="predicted"/>
<gene>
    <name evidence="2" type="ORF">Ciccas_007469</name>
</gene>
<sequence>MKDNPRRVLRFPEIPILQQQTKTTQLESHDNEELYDNKGFLPVDFACSLIYSHSLRFGHENILQILMQRRRYKNKPMIPGFRTFGYCNIDLDFPNLDESELNECLSEESDHIIDTDEEFDDPSYRPHSNKSKLKKLIALGVIIDFIALKFHFAD</sequence>
<feature type="domain" description="Phosphofurin acidic cluster sorting protein 1/2 N-terminal C2" evidence="1">
    <location>
        <begin position="26"/>
        <end position="92"/>
    </location>
</feature>
<accession>A0ABD2Q2U7</accession>
<dbReference type="InterPro" id="IPR057541">
    <property type="entry name" value="PACS1/2_N"/>
</dbReference>
<dbReference type="AlphaFoldDB" id="A0ABD2Q2U7"/>
<name>A0ABD2Q2U7_9PLAT</name>
<dbReference type="Proteomes" id="UP001626550">
    <property type="component" value="Unassembled WGS sequence"/>
</dbReference>
<organism evidence="2 3">
    <name type="scientific">Cichlidogyrus casuarinus</name>
    <dbReference type="NCBI Taxonomy" id="1844966"/>
    <lineage>
        <taxon>Eukaryota</taxon>
        <taxon>Metazoa</taxon>
        <taxon>Spiralia</taxon>
        <taxon>Lophotrochozoa</taxon>
        <taxon>Platyhelminthes</taxon>
        <taxon>Monogenea</taxon>
        <taxon>Monopisthocotylea</taxon>
        <taxon>Dactylogyridea</taxon>
        <taxon>Ancyrocephalidae</taxon>
        <taxon>Cichlidogyrus</taxon>
    </lineage>
</organism>
<evidence type="ECO:0000313" key="3">
    <source>
        <dbReference type="Proteomes" id="UP001626550"/>
    </source>
</evidence>
<dbReference type="Pfam" id="PF25332">
    <property type="entry name" value="C2_PACS_N"/>
    <property type="match status" value="1"/>
</dbReference>
<protein>
    <recommendedName>
        <fullName evidence="1">Phosphofurin acidic cluster sorting protein 1/2 N-terminal C2 domain-containing protein</fullName>
    </recommendedName>
</protein>
<comment type="caution">
    <text evidence="2">The sequence shown here is derived from an EMBL/GenBank/DDBJ whole genome shotgun (WGS) entry which is preliminary data.</text>
</comment>
<keyword evidence="3" id="KW-1185">Reference proteome</keyword>
<dbReference type="EMBL" id="JBJKFK010001152">
    <property type="protein sequence ID" value="KAL3313924.1"/>
    <property type="molecule type" value="Genomic_DNA"/>
</dbReference>
<evidence type="ECO:0000313" key="2">
    <source>
        <dbReference type="EMBL" id="KAL3313924.1"/>
    </source>
</evidence>
<evidence type="ECO:0000259" key="1">
    <source>
        <dbReference type="Pfam" id="PF25332"/>
    </source>
</evidence>
<reference evidence="2 3" key="1">
    <citation type="submission" date="2024-11" db="EMBL/GenBank/DDBJ databases">
        <title>Adaptive evolution of stress response genes in parasites aligns with host niche diversity.</title>
        <authorList>
            <person name="Hahn C."/>
            <person name="Resl P."/>
        </authorList>
    </citation>
    <scope>NUCLEOTIDE SEQUENCE [LARGE SCALE GENOMIC DNA]</scope>
    <source>
        <strain evidence="2">EGGRZ-B1_66</strain>
        <tissue evidence="2">Body</tissue>
    </source>
</reference>